<dbReference type="EMBL" id="OC922722">
    <property type="protein sequence ID" value="CAD7654380.1"/>
    <property type="molecule type" value="Genomic_DNA"/>
</dbReference>
<dbReference type="Gene3D" id="6.10.250.1170">
    <property type="match status" value="1"/>
</dbReference>
<evidence type="ECO:0000313" key="8">
    <source>
        <dbReference type="Proteomes" id="UP000728032"/>
    </source>
</evidence>
<evidence type="ECO:0000256" key="3">
    <source>
        <dbReference type="PROSITE-ProRule" id="PRU00176"/>
    </source>
</evidence>
<feature type="region of interest" description="Disordered" evidence="5">
    <location>
        <begin position="181"/>
        <end position="210"/>
    </location>
</feature>
<proteinExistence type="predicted"/>
<dbReference type="SUPFAM" id="SSF54928">
    <property type="entry name" value="RNA-binding domain, RBD"/>
    <property type="match status" value="1"/>
</dbReference>
<dbReference type="OrthoDB" id="10067824at2759"/>
<evidence type="ECO:0000313" key="7">
    <source>
        <dbReference type="EMBL" id="CAD7654380.1"/>
    </source>
</evidence>
<dbReference type="Pfam" id="PF08075">
    <property type="entry name" value="NOPS"/>
    <property type="match status" value="1"/>
</dbReference>
<sequence length="355" mass="40591">GRTLRVRLAAHAAAIRVTQLPPLVSNELLHLAFSSFGTVERAVVSADDRGRSLNEGIVEFARKSSSQAALKKCQNECLLLSATPIPVVVTPLESRDEEEGVLEKSVLHAADYRLERELGPRFADPGSMEWEMARKWKQLADIEAQKREAMESEFRDLRDGLHQQMELLKVEERTRQLRQQLRQMEGESQKLCQERESRLEGERRREEQRRQTELLLRQQEEALLRRASDQDIGQLRRQESELRQQANALQQLLDRQEAALRSMSDGGVGAVALQPQLDLTSYQQNNQSTLAQSGNQFLSSMRPQMAPQNVMQSVQHNLPPQHAVPQHAPPPPPQQQWRGGGQQMNHSFNKRNRRF</sequence>
<dbReference type="InterPro" id="IPR035979">
    <property type="entry name" value="RBD_domain_sf"/>
</dbReference>
<dbReference type="SMART" id="SM00360">
    <property type="entry name" value="RRM"/>
    <property type="match status" value="1"/>
</dbReference>
<reference evidence="7" key="1">
    <citation type="submission" date="2020-11" db="EMBL/GenBank/DDBJ databases">
        <authorList>
            <person name="Tran Van P."/>
        </authorList>
    </citation>
    <scope>NUCLEOTIDE SEQUENCE</scope>
</reference>
<dbReference type="EMBL" id="CAJPVJ010007897">
    <property type="protein sequence ID" value="CAG2171567.1"/>
    <property type="molecule type" value="Genomic_DNA"/>
</dbReference>
<evidence type="ECO:0000256" key="4">
    <source>
        <dbReference type="SAM" id="Coils"/>
    </source>
</evidence>
<feature type="non-terminal residue" evidence="7">
    <location>
        <position position="1"/>
    </location>
</feature>
<dbReference type="GO" id="GO:0003723">
    <property type="term" value="F:RNA binding"/>
    <property type="evidence" value="ECO:0007669"/>
    <property type="project" value="UniProtKB-UniRule"/>
</dbReference>
<dbReference type="FunFam" id="3.30.70.330:FF:000043">
    <property type="entry name" value="paraspeckle component 1 isoform X1"/>
    <property type="match status" value="1"/>
</dbReference>
<keyword evidence="8" id="KW-1185">Reference proteome</keyword>
<dbReference type="Gene3D" id="3.30.70.330">
    <property type="match status" value="1"/>
</dbReference>
<dbReference type="InterPro" id="IPR012677">
    <property type="entry name" value="Nucleotide-bd_a/b_plait_sf"/>
</dbReference>
<keyword evidence="2 3" id="KW-0694">RNA-binding</keyword>
<evidence type="ECO:0000256" key="1">
    <source>
        <dbReference type="ARBA" id="ARBA00022737"/>
    </source>
</evidence>
<evidence type="ECO:0000256" key="5">
    <source>
        <dbReference type="SAM" id="MobiDB-lite"/>
    </source>
</evidence>
<dbReference type="PROSITE" id="PS50102">
    <property type="entry name" value="RRM"/>
    <property type="match status" value="1"/>
</dbReference>
<organism evidence="7">
    <name type="scientific">Oppiella nova</name>
    <dbReference type="NCBI Taxonomy" id="334625"/>
    <lineage>
        <taxon>Eukaryota</taxon>
        <taxon>Metazoa</taxon>
        <taxon>Ecdysozoa</taxon>
        <taxon>Arthropoda</taxon>
        <taxon>Chelicerata</taxon>
        <taxon>Arachnida</taxon>
        <taxon>Acari</taxon>
        <taxon>Acariformes</taxon>
        <taxon>Sarcoptiformes</taxon>
        <taxon>Oribatida</taxon>
        <taxon>Brachypylina</taxon>
        <taxon>Oppioidea</taxon>
        <taxon>Oppiidae</taxon>
        <taxon>Oppiella</taxon>
    </lineage>
</organism>
<name>A0A7R9M8Q3_9ACAR</name>
<feature type="region of interest" description="Disordered" evidence="5">
    <location>
        <begin position="320"/>
        <end position="355"/>
    </location>
</feature>
<dbReference type="AlphaFoldDB" id="A0A7R9M8Q3"/>
<gene>
    <name evidence="7" type="ORF">ONB1V03_LOCUS11027</name>
</gene>
<feature type="coiled-coil region" evidence="4">
    <location>
        <begin position="232"/>
        <end position="259"/>
    </location>
</feature>
<dbReference type="PANTHER" id="PTHR23189">
    <property type="entry name" value="RNA RECOGNITION MOTIF-CONTAINING"/>
    <property type="match status" value="1"/>
</dbReference>
<accession>A0A7R9M8Q3</accession>
<feature type="domain" description="RRM" evidence="6">
    <location>
        <begin position="13"/>
        <end position="94"/>
    </location>
</feature>
<evidence type="ECO:0000256" key="2">
    <source>
        <dbReference type="ARBA" id="ARBA00022884"/>
    </source>
</evidence>
<evidence type="ECO:0000259" key="6">
    <source>
        <dbReference type="PROSITE" id="PS50102"/>
    </source>
</evidence>
<dbReference type="InterPro" id="IPR000504">
    <property type="entry name" value="RRM_dom"/>
</dbReference>
<dbReference type="Proteomes" id="UP000728032">
    <property type="component" value="Unassembled WGS sequence"/>
</dbReference>
<dbReference type="Pfam" id="PF00076">
    <property type="entry name" value="RRM_1"/>
    <property type="match status" value="1"/>
</dbReference>
<dbReference type="InterPro" id="IPR012975">
    <property type="entry name" value="NOPS"/>
</dbReference>
<keyword evidence="4" id="KW-0175">Coiled coil</keyword>
<protein>
    <recommendedName>
        <fullName evidence="6">RRM domain-containing protein</fullName>
    </recommendedName>
</protein>
<feature type="compositionally biased region" description="Basic and acidic residues" evidence="5">
    <location>
        <begin position="184"/>
        <end position="210"/>
    </location>
</feature>
<keyword evidence="1" id="KW-0677">Repeat</keyword>